<dbReference type="Gene3D" id="3.50.50.60">
    <property type="entry name" value="FAD/NAD(P)-binding domain"/>
    <property type="match status" value="2"/>
</dbReference>
<proteinExistence type="inferred from homology"/>
<dbReference type="SUPFAM" id="SSF51905">
    <property type="entry name" value="FAD/NAD(P)-binding domain"/>
    <property type="match status" value="2"/>
</dbReference>
<name>A0A4S8MTE7_DENBC</name>
<sequence length="595" mass="67103">MASPLENGFAASGTQFKLGEFASDEPRRMRVVIIGAGYSGITAGIRFLQRVRNLEMTIYDAYAGIGGTWYINKYPGLACDIPAHSYQLTFADNPNWSSFYAPGPEIREYLESVVEKYKLMPYIKLQHKLTRAEYNEETGKWHLTIQRPSPVDDDSAVEEFTDIADVLFTGIGALNRWDWPDIDGLETFQGKVIHSAQWKTGEGDDDPKAKWEDTVTQWKDKKVAVIGVGSSAIQIVPSIQPKVTQLANFVRGKTWISATFGKGLLAEIAKDDTATNYKYTEEDKKKFQDPLYYNKYRREIERDSNAAYAATIVGSHMQEMGRKLFREDMIKRLAKRPWIADHLLPDFAVACRRLTPGPGYLEALCEDNVEFVPDVIKRVTANGIETVDGKHRDFDIIICATGFNISYKLPFTFVGRGGVKLTDKFDPHPRTYLGVAVDGFPNWFACLGPNSGVGAGSLLIIMERQVDYAVQATLKLQRERLKSIEVKKEAIDDFDEYLDNYFPKSVFGSKCRSWYKMGKEEGRVVALWPGSPLHAVHALSNPRWEDYKYELLDPGVKNRFYWLGDGSTMADNGVPGTDSSWYLDPTVVDFPPVPT</sequence>
<organism evidence="2 3">
    <name type="scientific">Dendrothele bispora (strain CBS 962.96)</name>
    <dbReference type="NCBI Taxonomy" id="1314807"/>
    <lineage>
        <taxon>Eukaryota</taxon>
        <taxon>Fungi</taxon>
        <taxon>Dikarya</taxon>
        <taxon>Basidiomycota</taxon>
        <taxon>Agaricomycotina</taxon>
        <taxon>Agaricomycetes</taxon>
        <taxon>Agaricomycetidae</taxon>
        <taxon>Agaricales</taxon>
        <taxon>Agaricales incertae sedis</taxon>
        <taxon>Dendrothele</taxon>
    </lineage>
</organism>
<dbReference type="AlphaFoldDB" id="A0A4S8MTE7"/>
<gene>
    <name evidence="2" type="ORF">K435DRAFT_743499</name>
</gene>
<dbReference type="Proteomes" id="UP000297245">
    <property type="component" value="Unassembled WGS sequence"/>
</dbReference>
<accession>A0A4S8MTE7</accession>
<comment type="similarity">
    <text evidence="1">Belongs to the FAD-binding monooxygenase family.</text>
</comment>
<dbReference type="EMBL" id="ML179042">
    <property type="protein sequence ID" value="THV06458.1"/>
    <property type="molecule type" value="Genomic_DNA"/>
</dbReference>
<dbReference type="OrthoDB" id="74360at2759"/>
<reference evidence="2 3" key="1">
    <citation type="journal article" date="2019" name="Nat. Ecol. Evol.">
        <title>Megaphylogeny resolves global patterns of mushroom evolution.</title>
        <authorList>
            <person name="Varga T."/>
            <person name="Krizsan K."/>
            <person name="Foldi C."/>
            <person name="Dima B."/>
            <person name="Sanchez-Garcia M."/>
            <person name="Sanchez-Ramirez S."/>
            <person name="Szollosi G.J."/>
            <person name="Szarkandi J.G."/>
            <person name="Papp V."/>
            <person name="Albert L."/>
            <person name="Andreopoulos W."/>
            <person name="Angelini C."/>
            <person name="Antonin V."/>
            <person name="Barry K.W."/>
            <person name="Bougher N.L."/>
            <person name="Buchanan P."/>
            <person name="Buyck B."/>
            <person name="Bense V."/>
            <person name="Catcheside P."/>
            <person name="Chovatia M."/>
            <person name="Cooper J."/>
            <person name="Damon W."/>
            <person name="Desjardin D."/>
            <person name="Finy P."/>
            <person name="Geml J."/>
            <person name="Haridas S."/>
            <person name="Hughes K."/>
            <person name="Justo A."/>
            <person name="Karasinski D."/>
            <person name="Kautmanova I."/>
            <person name="Kiss B."/>
            <person name="Kocsube S."/>
            <person name="Kotiranta H."/>
            <person name="LaButti K.M."/>
            <person name="Lechner B.E."/>
            <person name="Liimatainen K."/>
            <person name="Lipzen A."/>
            <person name="Lukacs Z."/>
            <person name="Mihaltcheva S."/>
            <person name="Morgado L.N."/>
            <person name="Niskanen T."/>
            <person name="Noordeloos M.E."/>
            <person name="Ohm R.A."/>
            <person name="Ortiz-Santana B."/>
            <person name="Ovrebo C."/>
            <person name="Racz N."/>
            <person name="Riley R."/>
            <person name="Savchenko A."/>
            <person name="Shiryaev A."/>
            <person name="Soop K."/>
            <person name="Spirin V."/>
            <person name="Szebenyi C."/>
            <person name="Tomsovsky M."/>
            <person name="Tulloss R.E."/>
            <person name="Uehling J."/>
            <person name="Grigoriev I.V."/>
            <person name="Vagvolgyi C."/>
            <person name="Papp T."/>
            <person name="Martin F.M."/>
            <person name="Miettinen O."/>
            <person name="Hibbett D.S."/>
            <person name="Nagy L.G."/>
        </authorList>
    </citation>
    <scope>NUCLEOTIDE SEQUENCE [LARGE SCALE GENOMIC DNA]</scope>
    <source>
        <strain evidence="2 3">CBS 962.96</strain>
    </source>
</reference>
<dbReference type="PANTHER" id="PTHR42877">
    <property type="entry name" value="L-ORNITHINE N(5)-MONOOXYGENASE-RELATED"/>
    <property type="match status" value="1"/>
</dbReference>
<protein>
    <submittedName>
        <fullName evidence="2">FAD/NAD-P-binding domain-containing protein</fullName>
    </submittedName>
</protein>
<evidence type="ECO:0000313" key="3">
    <source>
        <dbReference type="Proteomes" id="UP000297245"/>
    </source>
</evidence>
<dbReference type="InterPro" id="IPR051209">
    <property type="entry name" value="FAD-bind_Monooxygenase_sf"/>
</dbReference>
<dbReference type="PANTHER" id="PTHR42877:SF7">
    <property type="entry name" value="FLAVIN-BINDING MONOOXYGENASE-RELATED"/>
    <property type="match status" value="1"/>
</dbReference>
<dbReference type="Pfam" id="PF13450">
    <property type="entry name" value="NAD_binding_8"/>
    <property type="match status" value="1"/>
</dbReference>
<keyword evidence="3" id="KW-1185">Reference proteome</keyword>
<evidence type="ECO:0000313" key="2">
    <source>
        <dbReference type="EMBL" id="THV06458.1"/>
    </source>
</evidence>
<evidence type="ECO:0000256" key="1">
    <source>
        <dbReference type="ARBA" id="ARBA00010139"/>
    </source>
</evidence>
<dbReference type="InterPro" id="IPR036188">
    <property type="entry name" value="FAD/NAD-bd_sf"/>
</dbReference>